<evidence type="ECO:0000256" key="2">
    <source>
        <dbReference type="ARBA" id="ARBA00022448"/>
    </source>
</evidence>
<evidence type="ECO:0000256" key="9">
    <source>
        <dbReference type="SAM" id="Phobius"/>
    </source>
</evidence>
<dbReference type="RefSeq" id="WP_069312037.1">
    <property type="nucleotide sequence ID" value="NZ_MDTU01000001.1"/>
</dbReference>
<comment type="similarity">
    <text evidence="7 8">Belongs to the drug/metabolite transporter (DMT) superfamily. Small multidrug resistance (SMR) (TC 2.A.7.1) family.</text>
</comment>
<comment type="caution">
    <text evidence="10">The sequence shown here is derived from an EMBL/GenBank/DDBJ whole genome shotgun (WGS) entry which is preliminary data.</text>
</comment>
<evidence type="ECO:0000256" key="3">
    <source>
        <dbReference type="ARBA" id="ARBA00022475"/>
    </source>
</evidence>
<evidence type="ECO:0000256" key="5">
    <source>
        <dbReference type="ARBA" id="ARBA00022989"/>
    </source>
</evidence>
<keyword evidence="6 9" id="KW-0472">Membrane</keyword>
<dbReference type="Gene3D" id="1.10.3730.20">
    <property type="match status" value="1"/>
</dbReference>
<keyword evidence="3" id="KW-1003">Cell membrane</keyword>
<evidence type="ECO:0000256" key="8">
    <source>
        <dbReference type="RuleBase" id="RU003942"/>
    </source>
</evidence>
<organism evidence="10 11">
    <name type="scientific">Piscirickettsia litoralis</name>
    <dbReference type="NCBI Taxonomy" id="1891921"/>
    <lineage>
        <taxon>Bacteria</taxon>
        <taxon>Pseudomonadati</taxon>
        <taxon>Pseudomonadota</taxon>
        <taxon>Gammaproteobacteria</taxon>
        <taxon>Thiotrichales</taxon>
        <taxon>Piscirickettsiaceae</taxon>
        <taxon>Piscirickettsia</taxon>
    </lineage>
</organism>
<dbReference type="InterPro" id="IPR037185">
    <property type="entry name" value="EmrE-like"/>
</dbReference>
<dbReference type="EMBL" id="MDTU01000001">
    <property type="protein sequence ID" value="ODN42240.1"/>
    <property type="molecule type" value="Genomic_DNA"/>
</dbReference>
<evidence type="ECO:0000256" key="7">
    <source>
        <dbReference type="ARBA" id="ARBA00038032"/>
    </source>
</evidence>
<evidence type="ECO:0000256" key="6">
    <source>
        <dbReference type="ARBA" id="ARBA00023136"/>
    </source>
</evidence>
<evidence type="ECO:0000256" key="4">
    <source>
        <dbReference type="ARBA" id="ARBA00022692"/>
    </source>
</evidence>
<dbReference type="InterPro" id="IPR045324">
    <property type="entry name" value="Small_multidrug_res"/>
</dbReference>
<evidence type="ECO:0000256" key="1">
    <source>
        <dbReference type="ARBA" id="ARBA00004651"/>
    </source>
</evidence>
<accession>A0ABX3A182</accession>
<keyword evidence="5 9" id="KW-1133">Transmembrane helix</keyword>
<keyword evidence="4 8" id="KW-0812">Transmembrane</keyword>
<keyword evidence="11" id="KW-1185">Reference proteome</keyword>
<name>A0ABX3A182_9GAMM</name>
<dbReference type="SUPFAM" id="SSF103481">
    <property type="entry name" value="Multidrug resistance efflux transporter EmrE"/>
    <property type="match status" value="1"/>
</dbReference>
<dbReference type="PANTHER" id="PTHR30561:SF1">
    <property type="entry name" value="MULTIDRUG TRANSPORTER EMRE"/>
    <property type="match status" value="1"/>
</dbReference>
<evidence type="ECO:0000313" key="11">
    <source>
        <dbReference type="Proteomes" id="UP000094329"/>
    </source>
</evidence>
<reference evidence="10 11" key="1">
    <citation type="submission" date="2016-08" db="EMBL/GenBank/DDBJ databases">
        <title>Draft genome sequence of Candidatus Piscirickettsia litoralis, from seawater.</title>
        <authorList>
            <person name="Wan X."/>
            <person name="Lee A.J."/>
            <person name="Hou S."/>
            <person name="Donachie S.P."/>
        </authorList>
    </citation>
    <scope>NUCLEOTIDE SEQUENCE [LARGE SCALE GENOMIC DNA]</scope>
    <source>
        <strain evidence="10 11">Y2</strain>
    </source>
</reference>
<feature type="transmembrane region" description="Helical" evidence="9">
    <location>
        <begin position="57"/>
        <end position="78"/>
    </location>
</feature>
<evidence type="ECO:0000313" key="10">
    <source>
        <dbReference type="EMBL" id="ODN42240.1"/>
    </source>
</evidence>
<comment type="subcellular location">
    <subcellularLocation>
        <location evidence="1 8">Cell membrane</location>
        <topology evidence="1 8">Multi-pass membrane protein</topology>
    </subcellularLocation>
</comment>
<protein>
    <recommendedName>
        <fullName evidence="12">Multidrug transporter</fullName>
    </recommendedName>
</protein>
<gene>
    <name evidence="10" type="ORF">BGC07_03930</name>
</gene>
<dbReference type="InterPro" id="IPR000390">
    <property type="entry name" value="Small_drug/metabolite_transptr"/>
</dbReference>
<evidence type="ECO:0008006" key="12">
    <source>
        <dbReference type="Google" id="ProtNLM"/>
    </source>
</evidence>
<proteinExistence type="inferred from homology"/>
<dbReference type="Proteomes" id="UP000094329">
    <property type="component" value="Unassembled WGS sequence"/>
</dbReference>
<feature type="transmembrane region" description="Helical" evidence="9">
    <location>
        <begin position="32"/>
        <end position="50"/>
    </location>
</feature>
<sequence length="106" mass="12063">MSWVYLLGAIVFEVLGTACMKLSYGFSRFWPAFGVFAFYSVCFVLMSLAMKRLDMGVVYAIWCGLGLVFICVLDYYMFAARLNFLQWLAIGLIMIGIIILKWAQPS</sequence>
<keyword evidence="2" id="KW-0813">Transport</keyword>
<dbReference type="Pfam" id="PF00893">
    <property type="entry name" value="Multi_Drug_Res"/>
    <property type="match status" value="1"/>
</dbReference>
<feature type="transmembrane region" description="Helical" evidence="9">
    <location>
        <begin position="84"/>
        <end position="103"/>
    </location>
</feature>
<dbReference type="PANTHER" id="PTHR30561">
    <property type="entry name" value="SMR FAMILY PROTON-DEPENDENT DRUG EFFLUX TRANSPORTER SUGE"/>
    <property type="match status" value="1"/>
</dbReference>